<feature type="repeat" description="ANK" evidence="5">
    <location>
        <begin position="84"/>
        <end position="116"/>
    </location>
</feature>
<dbReference type="SUPFAM" id="SSF48403">
    <property type="entry name" value="Ankyrin repeat"/>
    <property type="match status" value="1"/>
</dbReference>
<feature type="binding site" evidence="6">
    <location>
        <position position="667"/>
    </location>
    <ligand>
        <name>ATP</name>
        <dbReference type="ChEBI" id="CHEBI:30616"/>
    </ligand>
</feature>
<dbReference type="InterPro" id="IPR011009">
    <property type="entry name" value="Kinase-like_dom_sf"/>
</dbReference>
<dbReference type="PANTHER" id="PTHR24171">
    <property type="entry name" value="ANKYRIN REPEAT DOMAIN-CONTAINING PROTEIN 39-RELATED"/>
    <property type="match status" value="1"/>
</dbReference>
<dbReference type="InterPro" id="IPR008271">
    <property type="entry name" value="Ser/Thr_kinase_AS"/>
</dbReference>
<evidence type="ECO:0000256" key="5">
    <source>
        <dbReference type="PROSITE-ProRule" id="PRU00023"/>
    </source>
</evidence>
<keyword evidence="3 6" id="KW-0067">ATP-binding</keyword>
<dbReference type="InterPro" id="IPR017441">
    <property type="entry name" value="Protein_kinase_ATP_BS"/>
</dbReference>
<dbReference type="PROSITE" id="PS50011">
    <property type="entry name" value="PROTEIN_KINASE_DOM"/>
    <property type="match status" value="1"/>
</dbReference>
<dbReference type="PROSITE" id="PS50088">
    <property type="entry name" value="ANK_REPEAT"/>
    <property type="match status" value="3"/>
</dbReference>
<keyword evidence="7" id="KW-0175">Coiled coil</keyword>
<dbReference type="PROSITE" id="PS50297">
    <property type="entry name" value="ANK_REP_REGION"/>
    <property type="match status" value="3"/>
</dbReference>
<dbReference type="Pfam" id="PF00069">
    <property type="entry name" value="Pkinase"/>
    <property type="match status" value="1"/>
</dbReference>
<proteinExistence type="predicted"/>
<accession>A0ABP0FN18</accession>
<dbReference type="Gene3D" id="1.25.40.20">
    <property type="entry name" value="Ankyrin repeat-containing domain"/>
    <property type="match status" value="2"/>
</dbReference>
<dbReference type="SUPFAM" id="SSF56112">
    <property type="entry name" value="Protein kinase-like (PK-like)"/>
    <property type="match status" value="1"/>
</dbReference>
<sequence>MMEKKKQEVFSAAKEGSLIKLKNLLARKSRSVVKGLTSANVEKCTPLIIASKEGHFDVVEYLVTTCKCNVEETGHIDIDNNTIEDVTPLWCAATCGHLNIVKFLIEHGADPDHTTSNNSTPLRAACFDGHYDVVKFLIEKEADLEIANKFGNTCLMLASYFGHNNIVELLLQAGADINCFNFIHRTALHECQSVESAKLLLKHKPNIEKDIYGMTPLHVAAIEANRKLFDFFLAKLNVTKVDKIEAHELIGAVFVEKKDDFDQGIPLWETAIKLRSEKPVVKLPQRSPVPTYGYLVEPSNLNELRTLCRDKERAFTLSLLIRERIVGGTETDTSFRIRHQGARAADNDEFKKCIELSMYALKMQLNSFKTLHDETLHSIVFFPKYFTDLLKSPSFDETSLTKQGFVDQTKMEILDLLNSKWKSCDVIKEIDDINEDEAPLYYDFITDAILVNFCHHLKTQPQQAQGADITKHIAIFNKLCPPTRKNIEFYEINLNKLTEKLSSYFEVFKKIQKSDELKLLSELKKQVKKSEDLYKSKMFEKCQGLADGDFERNHEEIASSARAELEGHPINKESVIWKDAKADFERHLLQEKEIFKALNKDEVEVIRLKQKINEYKKIMDEAAKEHTYLVPSNKIHGVIGPSGFLGRGGYGKVRLAFTDSLGAVAIKCFSLTGPRVEIGTMKNKFMKEVELASKASHVNVVRVEGYTTWPDAMGVLLEFMPAGNLQSFLLGCYQTNSYCIPTIPAVIRLRNCADVASGMTFLHHGFAVDQRMTHGDLKPDNILLTADLRCKISDFGGADFATCTEFTSNRSSSGNTFTLLYAAPELLSSPSARPTKAMDIFCTSMIFRSVLARKPPVENASNRRIREAYLNSVQSGGRPDPDEVQGEFTIPEDIEIINLLKDEMKKCWAHDPAQRPSMMQIRDNLFQLLSRQDVKVVSRHVSDIIQHMEVEQPFRHQCQCATFDRFTPPSFEYNG</sequence>
<keyword evidence="4 5" id="KW-0040">ANK repeat</keyword>
<evidence type="ECO:0000313" key="9">
    <source>
        <dbReference type="EMBL" id="CAK8681044.1"/>
    </source>
</evidence>
<dbReference type="SMART" id="SM00220">
    <property type="entry name" value="S_TKc"/>
    <property type="match status" value="1"/>
</dbReference>
<evidence type="ECO:0000256" key="3">
    <source>
        <dbReference type="ARBA" id="ARBA00022840"/>
    </source>
</evidence>
<dbReference type="Pfam" id="PF13606">
    <property type="entry name" value="Ank_3"/>
    <property type="match status" value="1"/>
</dbReference>
<dbReference type="InterPro" id="IPR002110">
    <property type="entry name" value="Ankyrin_rpt"/>
</dbReference>
<evidence type="ECO:0000256" key="1">
    <source>
        <dbReference type="ARBA" id="ARBA00022737"/>
    </source>
</evidence>
<dbReference type="EMBL" id="CAWYQH010000079">
    <property type="protein sequence ID" value="CAK8681044.1"/>
    <property type="molecule type" value="Genomic_DNA"/>
</dbReference>
<evidence type="ECO:0000256" key="6">
    <source>
        <dbReference type="PROSITE-ProRule" id="PRU10141"/>
    </source>
</evidence>
<evidence type="ECO:0000256" key="2">
    <source>
        <dbReference type="ARBA" id="ARBA00022741"/>
    </source>
</evidence>
<feature type="coiled-coil region" evidence="7">
    <location>
        <begin position="598"/>
        <end position="625"/>
    </location>
</feature>
<dbReference type="InterPro" id="IPR036770">
    <property type="entry name" value="Ankyrin_rpt-contain_sf"/>
</dbReference>
<feature type="repeat" description="ANK" evidence="5">
    <location>
        <begin position="150"/>
        <end position="182"/>
    </location>
</feature>
<dbReference type="Pfam" id="PF00023">
    <property type="entry name" value="Ank"/>
    <property type="match status" value="1"/>
</dbReference>
<keyword evidence="1" id="KW-0677">Repeat</keyword>
<keyword evidence="10" id="KW-1185">Reference proteome</keyword>
<gene>
    <name evidence="9" type="ORF">CVLEPA_LOCUS11284</name>
</gene>
<dbReference type="InterPro" id="IPR000719">
    <property type="entry name" value="Prot_kinase_dom"/>
</dbReference>
<protein>
    <recommendedName>
        <fullName evidence="8">Protein kinase domain-containing protein</fullName>
    </recommendedName>
</protein>
<dbReference type="Proteomes" id="UP001642483">
    <property type="component" value="Unassembled WGS sequence"/>
</dbReference>
<dbReference type="PROSITE" id="PS00108">
    <property type="entry name" value="PROTEIN_KINASE_ST"/>
    <property type="match status" value="1"/>
</dbReference>
<name>A0ABP0FN18_CLALP</name>
<comment type="caution">
    <text evidence="9">The sequence shown here is derived from an EMBL/GenBank/DDBJ whole genome shotgun (WGS) entry which is preliminary data.</text>
</comment>
<evidence type="ECO:0000259" key="8">
    <source>
        <dbReference type="PROSITE" id="PS50011"/>
    </source>
</evidence>
<dbReference type="PROSITE" id="PS00107">
    <property type="entry name" value="PROTEIN_KINASE_ATP"/>
    <property type="match status" value="1"/>
</dbReference>
<keyword evidence="2 6" id="KW-0547">Nucleotide-binding</keyword>
<evidence type="ECO:0000313" key="10">
    <source>
        <dbReference type="Proteomes" id="UP001642483"/>
    </source>
</evidence>
<evidence type="ECO:0000256" key="7">
    <source>
        <dbReference type="SAM" id="Coils"/>
    </source>
</evidence>
<dbReference type="SMART" id="SM00248">
    <property type="entry name" value="ANK"/>
    <property type="match status" value="6"/>
</dbReference>
<evidence type="ECO:0000256" key="4">
    <source>
        <dbReference type="ARBA" id="ARBA00023043"/>
    </source>
</evidence>
<feature type="domain" description="Protein kinase" evidence="8">
    <location>
        <begin position="639"/>
        <end position="927"/>
    </location>
</feature>
<dbReference type="PANTHER" id="PTHR24171:SF9">
    <property type="entry name" value="ANKYRIN REPEAT DOMAIN-CONTAINING PROTEIN 39"/>
    <property type="match status" value="1"/>
</dbReference>
<organism evidence="9 10">
    <name type="scientific">Clavelina lepadiformis</name>
    <name type="common">Light-bulb sea squirt</name>
    <name type="synonym">Ascidia lepadiformis</name>
    <dbReference type="NCBI Taxonomy" id="159417"/>
    <lineage>
        <taxon>Eukaryota</taxon>
        <taxon>Metazoa</taxon>
        <taxon>Chordata</taxon>
        <taxon>Tunicata</taxon>
        <taxon>Ascidiacea</taxon>
        <taxon>Aplousobranchia</taxon>
        <taxon>Clavelinidae</taxon>
        <taxon>Clavelina</taxon>
    </lineage>
</organism>
<dbReference type="Pfam" id="PF12796">
    <property type="entry name" value="Ank_2"/>
    <property type="match status" value="1"/>
</dbReference>
<feature type="repeat" description="ANK" evidence="5">
    <location>
        <begin position="117"/>
        <end position="149"/>
    </location>
</feature>
<dbReference type="Gene3D" id="1.10.510.10">
    <property type="entry name" value="Transferase(Phosphotransferase) domain 1"/>
    <property type="match status" value="1"/>
</dbReference>
<reference evidence="9 10" key="1">
    <citation type="submission" date="2024-02" db="EMBL/GenBank/DDBJ databases">
        <authorList>
            <person name="Daric V."/>
            <person name="Darras S."/>
        </authorList>
    </citation>
    <scope>NUCLEOTIDE SEQUENCE [LARGE SCALE GENOMIC DNA]</scope>
</reference>